<gene>
    <name evidence="2" type="primary">G4MXC5</name>
</gene>
<protein>
    <submittedName>
        <fullName evidence="2">Mitochondrial peroxiredoxin PRX1</fullName>
    </submittedName>
</protein>
<sequence length="168" mass="18608">MRFDAHYPSFTSVMASLDPSLRLPTYRSSYTARFHPYPRGGPRRTEDMPTDGHPAHAGGPPSSNSEPPQPRIVRVFCRLWMPVWSSAESPACHPIFLFPTLHLQRPTTGRFAALSDNADVESFELDLPVVGVDYDEDELRAAGIPTGLSRSKLSSLLSVSADAFETEY</sequence>
<proteinExistence type="predicted"/>
<dbReference type="EMBL" id="LR728708">
    <property type="protein sequence ID" value="VWP00680.1"/>
    <property type="molecule type" value="Genomic_DNA"/>
</dbReference>
<name>A0A5K1K677_9APHY</name>
<evidence type="ECO:0000256" key="1">
    <source>
        <dbReference type="SAM" id="MobiDB-lite"/>
    </source>
</evidence>
<accession>A0A5K1K677</accession>
<feature type="region of interest" description="Disordered" evidence="1">
    <location>
        <begin position="34"/>
        <end position="68"/>
    </location>
</feature>
<organism evidence="2">
    <name type="scientific">Ganoderma boninense</name>
    <dbReference type="NCBI Taxonomy" id="34458"/>
    <lineage>
        <taxon>Eukaryota</taxon>
        <taxon>Fungi</taxon>
        <taxon>Dikarya</taxon>
        <taxon>Basidiomycota</taxon>
        <taxon>Agaricomycotina</taxon>
        <taxon>Agaricomycetes</taxon>
        <taxon>Polyporales</taxon>
        <taxon>Polyporaceae</taxon>
        <taxon>Ganoderma</taxon>
    </lineage>
</organism>
<reference evidence="2" key="1">
    <citation type="submission" date="2019-10" db="EMBL/GenBank/DDBJ databases">
        <authorList>
            <person name="Nor Muhammad N."/>
        </authorList>
    </citation>
    <scope>NUCLEOTIDE SEQUENCE</scope>
</reference>
<evidence type="ECO:0000313" key="2">
    <source>
        <dbReference type="EMBL" id="VWP00680.1"/>
    </source>
</evidence>
<dbReference type="AlphaFoldDB" id="A0A5K1K677"/>